<organism evidence="1 2">
    <name type="scientific">Mucuna pruriens</name>
    <name type="common">Velvet bean</name>
    <name type="synonym">Dolichos pruriens</name>
    <dbReference type="NCBI Taxonomy" id="157652"/>
    <lineage>
        <taxon>Eukaryota</taxon>
        <taxon>Viridiplantae</taxon>
        <taxon>Streptophyta</taxon>
        <taxon>Embryophyta</taxon>
        <taxon>Tracheophyta</taxon>
        <taxon>Spermatophyta</taxon>
        <taxon>Magnoliopsida</taxon>
        <taxon>eudicotyledons</taxon>
        <taxon>Gunneridae</taxon>
        <taxon>Pentapetalae</taxon>
        <taxon>rosids</taxon>
        <taxon>fabids</taxon>
        <taxon>Fabales</taxon>
        <taxon>Fabaceae</taxon>
        <taxon>Papilionoideae</taxon>
        <taxon>50 kb inversion clade</taxon>
        <taxon>NPAAA clade</taxon>
        <taxon>indigoferoid/millettioid clade</taxon>
        <taxon>Phaseoleae</taxon>
        <taxon>Mucuna</taxon>
    </lineage>
</organism>
<feature type="non-terminal residue" evidence="1">
    <location>
        <position position="1"/>
    </location>
</feature>
<accession>A0A371E7U1</accession>
<proteinExistence type="predicted"/>
<keyword evidence="2" id="KW-1185">Reference proteome</keyword>
<sequence>MSGTSRNPSSSIEAAPAYCAQEHYDWVSREVRDKGSKLSSTIVEELSKDGGWCTIAHCHCFTMEHCSPYECEGQDDFVYMYKTVLTDLGVTLPFDSFVSRVLRILGLVSIQLHPNGWEFAKPSLSSPQPPSFSTSIPRTSLRRWVGCPLPITVTRKGGLFTPYTDSYKGFKNQFLRIVSVGGASFSTDTEPFPLYWKFLVRFPSFTESDLSSSKRTDLRYLERLPKNMDCKKIVPLVFERQSTNLFIERACHAAFCGEADFIYMYEPILRHLGVTLTFYHFEAEVLWTLGLAPSQLHPSGWAIIQAFRLVCRFFCIIPTTSLLLHFYYTQVAAPASWVSLTPRPGRDLFSEYKMPSSSFKPWFSRLQWSTSIYSLPRFDKVPVLSSEDQTWVPFLKALPRGMDCNALVKIAPSLDIVARFKDYLRD</sequence>
<reference evidence="1" key="1">
    <citation type="submission" date="2018-05" db="EMBL/GenBank/DDBJ databases">
        <title>Draft genome of Mucuna pruriens seed.</title>
        <authorList>
            <person name="Nnadi N.E."/>
            <person name="Vos R."/>
            <person name="Hasami M.H."/>
            <person name="Devisetty U.K."/>
            <person name="Aguiy J.C."/>
        </authorList>
    </citation>
    <scope>NUCLEOTIDE SEQUENCE [LARGE SCALE GENOMIC DNA]</scope>
    <source>
        <strain evidence="1">JCA_2017</strain>
    </source>
</reference>
<evidence type="ECO:0000313" key="2">
    <source>
        <dbReference type="Proteomes" id="UP000257109"/>
    </source>
</evidence>
<comment type="caution">
    <text evidence="1">The sequence shown here is derived from an EMBL/GenBank/DDBJ whole genome shotgun (WGS) entry which is preliminary data.</text>
</comment>
<dbReference type="AlphaFoldDB" id="A0A371E7U1"/>
<dbReference type="EMBL" id="QJKJ01015688">
    <property type="protein sequence ID" value="RDX62106.1"/>
    <property type="molecule type" value="Genomic_DNA"/>
</dbReference>
<gene>
    <name evidence="1" type="ORF">CR513_59596</name>
</gene>
<evidence type="ECO:0000313" key="1">
    <source>
        <dbReference type="EMBL" id="RDX62106.1"/>
    </source>
</evidence>
<protein>
    <submittedName>
        <fullName evidence="1">Uncharacterized protein</fullName>
    </submittedName>
</protein>
<dbReference type="Proteomes" id="UP000257109">
    <property type="component" value="Unassembled WGS sequence"/>
</dbReference>
<name>A0A371E7U1_MUCPR</name>